<sequence>MTTTATTATRTLTPAECARKRRRARGLAVVAATAATFTVWTVAHQIAGVDLVVDSGSGATTVTPRAVVLVTVLAGLAAWGLLALLERSTSRGTRIWTWIASAVLAVSLLGPVGSADGTGATLALLAMHLATGAVLIPIMARSNRHPA</sequence>
<dbReference type="STRING" id="137265.SAMN05421684_8367"/>
<keyword evidence="1" id="KW-1133">Transmembrane helix</keyword>
<dbReference type="Pfam" id="PF19545">
    <property type="entry name" value="DUF6069"/>
    <property type="match status" value="1"/>
</dbReference>
<feature type="transmembrane region" description="Helical" evidence="1">
    <location>
        <begin position="120"/>
        <end position="140"/>
    </location>
</feature>
<evidence type="ECO:0000313" key="2">
    <source>
        <dbReference type="EMBL" id="SDZ67169.1"/>
    </source>
</evidence>
<feature type="transmembrane region" description="Helical" evidence="1">
    <location>
        <begin position="66"/>
        <end position="84"/>
    </location>
</feature>
<feature type="transmembrane region" description="Helical" evidence="1">
    <location>
        <begin position="96"/>
        <end position="114"/>
    </location>
</feature>
<evidence type="ECO:0000256" key="1">
    <source>
        <dbReference type="SAM" id="Phobius"/>
    </source>
</evidence>
<reference evidence="3" key="1">
    <citation type="submission" date="2016-10" db="EMBL/GenBank/DDBJ databases">
        <authorList>
            <person name="Varghese N."/>
            <person name="Submissions S."/>
        </authorList>
    </citation>
    <scope>NUCLEOTIDE SEQUENCE [LARGE SCALE GENOMIC DNA]</scope>
    <source>
        <strain evidence="3">DSM 44718</strain>
    </source>
</reference>
<organism evidence="2 3">
    <name type="scientific">Asanoa ishikariensis</name>
    <dbReference type="NCBI Taxonomy" id="137265"/>
    <lineage>
        <taxon>Bacteria</taxon>
        <taxon>Bacillati</taxon>
        <taxon>Actinomycetota</taxon>
        <taxon>Actinomycetes</taxon>
        <taxon>Micromonosporales</taxon>
        <taxon>Micromonosporaceae</taxon>
        <taxon>Asanoa</taxon>
    </lineage>
</organism>
<accession>A0A1H3UZC0</accession>
<dbReference type="RefSeq" id="WP_090805020.1">
    <property type="nucleotide sequence ID" value="NZ_BOND01000034.1"/>
</dbReference>
<dbReference type="Proteomes" id="UP000199632">
    <property type="component" value="Unassembled WGS sequence"/>
</dbReference>
<keyword evidence="3" id="KW-1185">Reference proteome</keyword>
<name>A0A1H3UZC0_9ACTN</name>
<evidence type="ECO:0000313" key="3">
    <source>
        <dbReference type="Proteomes" id="UP000199632"/>
    </source>
</evidence>
<dbReference type="EMBL" id="FNQB01000007">
    <property type="protein sequence ID" value="SDZ67169.1"/>
    <property type="molecule type" value="Genomic_DNA"/>
</dbReference>
<dbReference type="InterPro" id="IPR045713">
    <property type="entry name" value="DUF6069"/>
</dbReference>
<keyword evidence="1" id="KW-0472">Membrane</keyword>
<gene>
    <name evidence="2" type="ORF">SAMN05421684_8367</name>
</gene>
<keyword evidence="1" id="KW-0812">Transmembrane</keyword>
<dbReference type="AlphaFoldDB" id="A0A1H3UZC0"/>
<proteinExistence type="predicted"/>
<feature type="transmembrane region" description="Helical" evidence="1">
    <location>
        <begin position="27"/>
        <end position="46"/>
    </location>
</feature>
<protein>
    <submittedName>
        <fullName evidence="2">Uncharacterized protein</fullName>
    </submittedName>
</protein>